<keyword evidence="11" id="KW-1185">Reference proteome</keyword>
<comment type="subcellular location">
    <subcellularLocation>
        <location evidence="1">Nucleus</location>
        <location evidence="1">Nucleolus</location>
    </subcellularLocation>
</comment>
<dbReference type="InterPro" id="IPR040382">
    <property type="entry name" value="NOL10/Enp2"/>
</dbReference>
<dbReference type="Pfam" id="PF08159">
    <property type="entry name" value="NUC153"/>
    <property type="match status" value="1"/>
</dbReference>
<evidence type="ECO:0000256" key="6">
    <source>
        <dbReference type="SAM" id="MobiDB-lite"/>
    </source>
</evidence>
<evidence type="ECO:0000313" key="11">
    <source>
        <dbReference type="Proteomes" id="UP000034841"/>
    </source>
</evidence>
<evidence type="ECO:0000313" key="10">
    <source>
        <dbReference type="EMBL" id="KKF92718.1"/>
    </source>
</evidence>
<evidence type="ECO:0000256" key="4">
    <source>
        <dbReference type="ARBA" id="ARBA00022737"/>
    </source>
</evidence>
<dbReference type="Gene3D" id="2.130.10.10">
    <property type="entry name" value="YVTN repeat-like/Quinoprotein amine dehydrogenase"/>
    <property type="match status" value="1"/>
</dbReference>
<dbReference type="Proteomes" id="UP000034841">
    <property type="component" value="Unassembled WGS sequence"/>
</dbReference>
<dbReference type="InterPro" id="IPR036322">
    <property type="entry name" value="WD40_repeat_dom_sf"/>
</dbReference>
<dbReference type="Pfam" id="PF23098">
    <property type="entry name" value="Beta-prop_NOL10_N"/>
    <property type="match status" value="1"/>
</dbReference>
<evidence type="ECO:0000256" key="2">
    <source>
        <dbReference type="ARBA" id="ARBA00005264"/>
    </source>
</evidence>
<dbReference type="Pfam" id="PF23097">
    <property type="entry name" value="NOL10_2nd"/>
    <property type="match status" value="1"/>
</dbReference>
<dbReference type="PANTHER" id="PTHR14927">
    <property type="entry name" value="NUCLEOLAR PROTEIN 10"/>
    <property type="match status" value="1"/>
</dbReference>
<dbReference type="SUPFAM" id="SSF50978">
    <property type="entry name" value="WD40 repeat-like"/>
    <property type="match status" value="1"/>
</dbReference>
<keyword evidence="5" id="KW-0539">Nucleus</keyword>
<dbReference type="EMBL" id="LBBL01000342">
    <property type="protein sequence ID" value="KKF92718.1"/>
    <property type="molecule type" value="Genomic_DNA"/>
</dbReference>
<evidence type="ECO:0000256" key="5">
    <source>
        <dbReference type="ARBA" id="ARBA00023242"/>
    </source>
</evidence>
<evidence type="ECO:0000256" key="1">
    <source>
        <dbReference type="ARBA" id="ARBA00004604"/>
    </source>
</evidence>
<reference evidence="10 11" key="1">
    <citation type="submission" date="2015-04" db="EMBL/GenBank/DDBJ databases">
        <title>Genome sequence of Ceratocystis platani, a major pathogen of plane trees.</title>
        <authorList>
            <person name="Belbahri L."/>
        </authorList>
    </citation>
    <scope>NUCLEOTIDE SEQUENCE [LARGE SCALE GENOMIC DNA]</scope>
    <source>
        <strain evidence="10 11">CFO</strain>
    </source>
</reference>
<dbReference type="InterPro" id="IPR056550">
    <property type="entry name" value="NOL10_2nd"/>
</dbReference>
<comment type="caution">
    <text evidence="10">The sequence shown here is derived from an EMBL/GenBank/DDBJ whole genome shotgun (WGS) entry which is preliminary data.</text>
</comment>
<evidence type="ECO:0000256" key="3">
    <source>
        <dbReference type="ARBA" id="ARBA00022574"/>
    </source>
</evidence>
<accession>A0A0F8BK67</accession>
<evidence type="ECO:0000259" key="7">
    <source>
        <dbReference type="Pfam" id="PF08159"/>
    </source>
</evidence>
<name>A0A0F8BK67_CERFI</name>
<gene>
    <name evidence="10" type="primary">ENP2</name>
    <name evidence="10" type="ORF">CFO_g4928</name>
</gene>
<dbReference type="GO" id="GO:0000462">
    <property type="term" value="P:maturation of SSU-rRNA from tricistronic rRNA transcript (SSU-rRNA, 5.8S rRNA, LSU-rRNA)"/>
    <property type="evidence" value="ECO:0007669"/>
    <property type="project" value="TreeGrafter"/>
</dbReference>
<evidence type="ECO:0000259" key="9">
    <source>
        <dbReference type="Pfam" id="PF23098"/>
    </source>
</evidence>
<organism evidence="10 11">
    <name type="scientific">Ceratocystis fimbriata f. sp. platani</name>
    <dbReference type="NCBI Taxonomy" id="88771"/>
    <lineage>
        <taxon>Eukaryota</taxon>
        <taxon>Fungi</taxon>
        <taxon>Dikarya</taxon>
        <taxon>Ascomycota</taxon>
        <taxon>Pezizomycotina</taxon>
        <taxon>Sordariomycetes</taxon>
        <taxon>Hypocreomycetidae</taxon>
        <taxon>Microascales</taxon>
        <taxon>Ceratocystidaceae</taxon>
        <taxon>Ceratocystis</taxon>
    </lineage>
</organism>
<sequence>MKLTTDSEVPVYTISGEDTARPLPDWLSRKRKRQLRQESEEGIELLQDFGFEEASQCLQISEDGEWLMSTGTYKPQIHTHYLQHLSLSYERHTDATNRRFVLLSPDARKSLHLQSDRSLNFHTAGGLHYATRIPRYGRDLKYDTRTTEALITSVGPNADGMGEVFRLNLEQGRFMKSLELDIGGQSTTSVDPVGLQGAIDAGSIDAMALAERSHGLQAYGTSLGTTEFWDPRSRTRAAILPLPKGASYSAYDKVGISCLEFDRSGLTLATGTTNGLVYLYDLRSPQPLLKKDQGNGWAIQKLIFLESSTESVRTTEGKVLSADKTIIKLWDRKDGAPWTHASSSVDINDVAWYPDSGMILTANEGPRQNIFFVPTLGPAPRWCTFLDSLVEDYADGSGAVTGGSSNQPAGQVYDNYKFVTLEELRTLQMAHLVGKTSLLRPYMHGYFVAQRLYDEARLITQPTLWEEQRTKMIRAKIEKDRESRIRGHKKALAAVKVNKRLAEKAATNDKKSAKLLGDDRFSKLFQDEEFAIDENSREFFAINPSAKVKFMATKAVAEEREEKQKKEEEARKPAVGKGGKMRAAVPIRHKSDGGGLAASAGEAPTQNMRRRKAPRG</sequence>
<feature type="compositionally biased region" description="Basic and acidic residues" evidence="6">
    <location>
        <begin position="558"/>
        <end position="572"/>
    </location>
</feature>
<dbReference type="AlphaFoldDB" id="A0A0F8BK67"/>
<dbReference type="InterPro" id="IPR015943">
    <property type="entry name" value="WD40/YVTN_repeat-like_dom_sf"/>
</dbReference>
<proteinExistence type="inferred from homology"/>
<evidence type="ECO:0000259" key="8">
    <source>
        <dbReference type="Pfam" id="PF23097"/>
    </source>
</evidence>
<dbReference type="OrthoDB" id="273340at2759"/>
<protein>
    <submittedName>
        <fullName evidence="10">Ribosome biogenesis protein ENP2</fullName>
    </submittedName>
</protein>
<feature type="domain" description="Nucleolar protein 10-like N-terminal" evidence="9">
    <location>
        <begin position="19"/>
        <end position="393"/>
    </location>
</feature>
<dbReference type="GO" id="GO:0032040">
    <property type="term" value="C:small-subunit processome"/>
    <property type="evidence" value="ECO:0007669"/>
    <property type="project" value="TreeGrafter"/>
</dbReference>
<dbReference type="InterPro" id="IPR012580">
    <property type="entry name" value="NUC153"/>
</dbReference>
<feature type="domain" description="NUC153" evidence="7">
    <location>
        <begin position="518"/>
        <end position="545"/>
    </location>
</feature>
<dbReference type="InterPro" id="IPR056551">
    <property type="entry name" value="Beta-prop_NOL10_N"/>
</dbReference>
<dbReference type="PANTHER" id="PTHR14927:SF0">
    <property type="entry name" value="NUCLEOLAR PROTEIN 10"/>
    <property type="match status" value="1"/>
</dbReference>
<feature type="domain" description="Nucleolar protein 10-like second" evidence="8">
    <location>
        <begin position="412"/>
        <end position="460"/>
    </location>
</feature>
<dbReference type="GO" id="GO:0030686">
    <property type="term" value="C:90S preribosome"/>
    <property type="evidence" value="ECO:0007669"/>
    <property type="project" value="TreeGrafter"/>
</dbReference>
<keyword evidence="3" id="KW-0853">WD repeat</keyword>
<feature type="region of interest" description="Disordered" evidence="6">
    <location>
        <begin position="558"/>
        <end position="616"/>
    </location>
</feature>
<keyword evidence="4" id="KW-0677">Repeat</keyword>
<comment type="similarity">
    <text evidence="2">Belongs to the WD repeat NOL10/ENP2 family.</text>
</comment>